<keyword evidence="3" id="KW-1185">Reference proteome</keyword>
<reference evidence="2 3" key="1">
    <citation type="submission" date="2019-04" db="EMBL/GenBank/DDBJ databases">
        <title>Friends and foes A comparative genomics study of 23 Aspergillus species from section Flavi.</title>
        <authorList>
            <consortium name="DOE Joint Genome Institute"/>
            <person name="Kjaerbolling I."/>
            <person name="Vesth T."/>
            <person name="Frisvad J.C."/>
            <person name="Nybo J.L."/>
            <person name="Theobald S."/>
            <person name="Kildgaard S."/>
            <person name="Isbrandt T."/>
            <person name="Kuo A."/>
            <person name="Sato A."/>
            <person name="Lyhne E.K."/>
            <person name="Kogle M.E."/>
            <person name="Wiebenga A."/>
            <person name="Kun R.S."/>
            <person name="Lubbers R.J."/>
            <person name="Makela M.R."/>
            <person name="Barry K."/>
            <person name="Chovatia M."/>
            <person name="Clum A."/>
            <person name="Daum C."/>
            <person name="Haridas S."/>
            <person name="He G."/>
            <person name="LaButti K."/>
            <person name="Lipzen A."/>
            <person name="Mondo S."/>
            <person name="Riley R."/>
            <person name="Salamov A."/>
            <person name="Simmons B.A."/>
            <person name="Magnuson J.K."/>
            <person name="Henrissat B."/>
            <person name="Mortensen U.H."/>
            <person name="Larsen T.O."/>
            <person name="Devries R.P."/>
            <person name="Grigoriev I.V."/>
            <person name="Machida M."/>
            <person name="Baker S.E."/>
            <person name="Andersen M.R."/>
        </authorList>
    </citation>
    <scope>NUCLEOTIDE SEQUENCE [LARGE SCALE GENOMIC DNA]</scope>
    <source>
        <strain evidence="2 3">CBS 151.66</strain>
    </source>
</reference>
<protein>
    <submittedName>
        <fullName evidence="2">Uncharacterized protein</fullName>
    </submittedName>
</protein>
<keyword evidence="1" id="KW-0812">Transmembrane</keyword>
<name>A0A5N5WZC2_9EURO</name>
<keyword evidence="1" id="KW-1133">Transmembrane helix</keyword>
<organism evidence="2 3">
    <name type="scientific">Aspergillus leporis</name>
    <dbReference type="NCBI Taxonomy" id="41062"/>
    <lineage>
        <taxon>Eukaryota</taxon>
        <taxon>Fungi</taxon>
        <taxon>Dikarya</taxon>
        <taxon>Ascomycota</taxon>
        <taxon>Pezizomycotina</taxon>
        <taxon>Eurotiomycetes</taxon>
        <taxon>Eurotiomycetidae</taxon>
        <taxon>Eurotiales</taxon>
        <taxon>Aspergillaceae</taxon>
        <taxon>Aspergillus</taxon>
        <taxon>Aspergillus subgen. Circumdati</taxon>
    </lineage>
</organism>
<accession>A0A5N5WZC2</accession>
<feature type="transmembrane region" description="Helical" evidence="1">
    <location>
        <begin position="12"/>
        <end position="34"/>
    </location>
</feature>
<dbReference type="AlphaFoldDB" id="A0A5N5WZC2"/>
<dbReference type="EMBL" id="ML732219">
    <property type="protein sequence ID" value="KAB8073851.1"/>
    <property type="molecule type" value="Genomic_DNA"/>
</dbReference>
<keyword evidence="1" id="KW-0472">Membrane</keyword>
<evidence type="ECO:0000313" key="2">
    <source>
        <dbReference type="EMBL" id="KAB8073851.1"/>
    </source>
</evidence>
<proteinExistence type="predicted"/>
<evidence type="ECO:0000256" key="1">
    <source>
        <dbReference type="SAM" id="Phobius"/>
    </source>
</evidence>
<sequence length="70" mass="7898">MEPASLSYAQLFPPVYCPANSVFFIIIFFLFLSLTVTREARRLLYCAAGRDQVLSTANGFWPRQCSSPSM</sequence>
<dbReference type="Proteomes" id="UP000326565">
    <property type="component" value="Unassembled WGS sequence"/>
</dbReference>
<gene>
    <name evidence="2" type="ORF">BDV29DRAFT_174632</name>
</gene>
<dbReference type="OrthoDB" id="10487793at2759"/>
<evidence type="ECO:0000313" key="3">
    <source>
        <dbReference type="Proteomes" id="UP000326565"/>
    </source>
</evidence>